<reference evidence="1 2" key="1">
    <citation type="submission" date="2017-02" db="EMBL/GenBank/DDBJ databases">
        <title>Pseudoalteromonas ulvae TC14 Genome.</title>
        <authorList>
            <person name="Molmeret M."/>
        </authorList>
    </citation>
    <scope>NUCLEOTIDE SEQUENCE [LARGE SCALE GENOMIC DNA]</scope>
    <source>
        <strain evidence="1">TC14</strain>
    </source>
</reference>
<protein>
    <submittedName>
        <fullName evidence="1">Uncharacterized protein</fullName>
    </submittedName>
</protein>
<accession>A0A244CSX1</accession>
<comment type="caution">
    <text evidence="1">The sequence shown here is derived from an EMBL/GenBank/DDBJ whole genome shotgun (WGS) entry which is preliminary data.</text>
</comment>
<dbReference type="EMBL" id="MWPV01000002">
    <property type="protein sequence ID" value="OUL58693.1"/>
    <property type="molecule type" value="Genomic_DNA"/>
</dbReference>
<organism evidence="1 2">
    <name type="scientific">Pseudoalteromonas ulvae</name>
    <dbReference type="NCBI Taxonomy" id="107327"/>
    <lineage>
        <taxon>Bacteria</taxon>
        <taxon>Pseudomonadati</taxon>
        <taxon>Pseudomonadota</taxon>
        <taxon>Gammaproteobacteria</taxon>
        <taxon>Alteromonadales</taxon>
        <taxon>Pseudoalteromonadaceae</taxon>
        <taxon>Pseudoalteromonas</taxon>
    </lineage>
</organism>
<dbReference type="Proteomes" id="UP000194841">
    <property type="component" value="Unassembled WGS sequence"/>
</dbReference>
<name>A0A244CSX1_PSEDV</name>
<sequence length="90" mass="10121">MQDVVIKAIKQLVSHKKTPTVALIKGKLMEPVPMPIIINVLNQYKKDPQSIIASTDEVISEPEAPLLSTQSQLDRIEAKLDRLIQLLEKH</sequence>
<dbReference type="OrthoDB" id="6314559at2"/>
<proteinExistence type="predicted"/>
<gene>
    <name evidence="1" type="ORF">B1199_08125</name>
</gene>
<evidence type="ECO:0000313" key="2">
    <source>
        <dbReference type="Proteomes" id="UP000194841"/>
    </source>
</evidence>
<dbReference type="AlphaFoldDB" id="A0A244CSX1"/>
<evidence type="ECO:0000313" key="1">
    <source>
        <dbReference type="EMBL" id="OUL58693.1"/>
    </source>
</evidence>
<keyword evidence="2" id="KW-1185">Reference proteome</keyword>